<dbReference type="PANTHER" id="PTHR12547:SF121">
    <property type="entry name" value="ZINC FINGER CCCH DOMAIN-CONTAINING PROTEIN 39"/>
    <property type="match status" value="1"/>
</dbReference>
<feature type="zinc finger region" description="C3H1-type" evidence="5">
    <location>
        <begin position="146"/>
        <end position="169"/>
    </location>
</feature>
<dbReference type="Pfam" id="PF00642">
    <property type="entry name" value="zf-CCCH"/>
    <property type="match status" value="1"/>
</dbReference>
<dbReference type="PROSITE" id="PS50103">
    <property type="entry name" value="ZF_C3H1"/>
    <property type="match status" value="3"/>
</dbReference>
<evidence type="ECO:0000256" key="4">
    <source>
        <dbReference type="ARBA" id="ARBA00022833"/>
    </source>
</evidence>
<evidence type="ECO:0000259" key="7">
    <source>
        <dbReference type="PROSITE" id="PS50103"/>
    </source>
</evidence>
<dbReference type="InterPro" id="IPR036855">
    <property type="entry name" value="Znf_CCCH_sf"/>
</dbReference>
<dbReference type="AlphaFoldDB" id="A0A8S0RUP0"/>
<feature type="domain" description="C3H1-type" evidence="7">
    <location>
        <begin position="221"/>
        <end position="248"/>
    </location>
</feature>
<evidence type="ECO:0000313" key="9">
    <source>
        <dbReference type="Proteomes" id="UP000594638"/>
    </source>
</evidence>
<keyword evidence="4 5" id="KW-0862">Zinc</keyword>
<dbReference type="OrthoDB" id="883026at2759"/>
<dbReference type="InterPro" id="IPR045877">
    <property type="entry name" value="ZFP36-like"/>
</dbReference>
<dbReference type="PANTHER" id="PTHR12547">
    <property type="entry name" value="CCCH ZINC FINGER/TIS11-RELATED"/>
    <property type="match status" value="1"/>
</dbReference>
<dbReference type="EMBL" id="CACTIH010003721">
    <property type="protein sequence ID" value="CAA2983104.1"/>
    <property type="molecule type" value="Genomic_DNA"/>
</dbReference>
<evidence type="ECO:0000313" key="8">
    <source>
        <dbReference type="EMBL" id="CAA2983104.1"/>
    </source>
</evidence>
<dbReference type="GO" id="GO:0003729">
    <property type="term" value="F:mRNA binding"/>
    <property type="evidence" value="ECO:0007669"/>
    <property type="project" value="InterPro"/>
</dbReference>
<feature type="domain" description="C3H1-type" evidence="7">
    <location>
        <begin position="146"/>
        <end position="169"/>
    </location>
</feature>
<dbReference type="Proteomes" id="UP000594638">
    <property type="component" value="Unassembled WGS sequence"/>
</dbReference>
<dbReference type="InterPro" id="IPR041367">
    <property type="entry name" value="Znf-CCCH_4"/>
</dbReference>
<keyword evidence="1 5" id="KW-0479">Metal-binding</keyword>
<organism evidence="8 9">
    <name type="scientific">Olea europaea subsp. europaea</name>
    <dbReference type="NCBI Taxonomy" id="158383"/>
    <lineage>
        <taxon>Eukaryota</taxon>
        <taxon>Viridiplantae</taxon>
        <taxon>Streptophyta</taxon>
        <taxon>Embryophyta</taxon>
        <taxon>Tracheophyta</taxon>
        <taxon>Spermatophyta</taxon>
        <taxon>Magnoliopsida</taxon>
        <taxon>eudicotyledons</taxon>
        <taxon>Gunneridae</taxon>
        <taxon>Pentapetalae</taxon>
        <taxon>asterids</taxon>
        <taxon>lamiids</taxon>
        <taxon>Lamiales</taxon>
        <taxon>Oleaceae</taxon>
        <taxon>Oleeae</taxon>
        <taxon>Olea</taxon>
    </lineage>
</organism>
<gene>
    <name evidence="8" type="ORF">OLEA9_A059916</name>
</gene>
<dbReference type="Pfam" id="PF25427">
    <property type="entry name" value="zf-CCCH_UNK"/>
    <property type="match status" value="1"/>
</dbReference>
<keyword evidence="9" id="KW-1185">Reference proteome</keyword>
<dbReference type="Gramene" id="OE9A059916T1">
    <property type="protein sequence ID" value="OE9A059916C1"/>
    <property type="gene ID" value="OE9A059916"/>
</dbReference>
<protein>
    <submittedName>
        <fullName evidence="8">Zinc finger CCCH domain-containing 39-like</fullName>
    </submittedName>
</protein>
<feature type="region of interest" description="Disordered" evidence="6">
    <location>
        <begin position="1"/>
        <end position="48"/>
    </location>
</feature>
<dbReference type="Gene3D" id="4.10.1000.10">
    <property type="entry name" value="Zinc finger, CCCH-type"/>
    <property type="match status" value="3"/>
</dbReference>
<dbReference type="InterPro" id="IPR000571">
    <property type="entry name" value="Znf_CCCH"/>
</dbReference>
<feature type="domain" description="C3H1-type" evidence="7">
    <location>
        <begin position="84"/>
        <end position="111"/>
    </location>
</feature>
<accession>A0A8S0RUP0</accession>
<comment type="caution">
    <text evidence="8">The sequence shown here is derived from an EMBL/GenBank/DDBJ whole genome shotgun (WGS) entry which is preliminary data.</text>
</comment>
<feature type="compositionally biased region" description="Pro residues" evidence="6">
    <location>
        <begin position="1"/>
        <end position="14"/>
    </location>
</feature>
<feature type="zinc finger region" description="C3H1-type" evidence="5">
    <location>
        <begin position="221"/>
        <end position="248"/>
    </location>
</feature>
<evidence type="ECO:0000256" key="6">
    <source>
        <dbReference type="SAM" id="MobiDB-lite"/>
    </source>
</evidence>
<evidence type="ECO:0000256" key="3">
    <source>
        <dbReference type="ARBA" id="ARBA00022771"/>
    </source>
</evidence>
<dbReference type="GO" id="GO:0008270">
    <property type="term" value="F:zinc ion binding"/>
    <property type="evidence" value="ECO:0007669"/>
    <property type="project" value="UniProtKB-KW"/>
</dbReference>
<sequence>MKFPDHPLPNPPFMGPTGGDGGGFFPPPPINHPRAESSISSYEHPPPFKRLKMSSDNMPNSVPFLNPKVNPPFHPGSKGITNIFYKTRMCLKFLEGNCLNGEHCTFAHGVEEVRKPPPNWKELVQKKDKRVGNWSDEQRMVHGMKICRKFYNGEDCPYGENCNFLHEYPMVETDISRQRKSSAISIGTTGSINVNTNVSHQPESQIHVDSVVDASRSNTVYWKTIICNKWARSQCPFGERCCYAHGHSELQWPAAHAEPEPTLNSHQIPAKPLSTPAIDSSPATKLINFPKEKNESDENNSKKWKLNRRVNGIYGDWLDDLSPPRC</sequence>
<reference evidence="8 9" key="1">
    <citation type="submission" date="2019-12" db="EMBL/GenBank/DDBJ databases">
        <authorList>
            <person name="Alioto T."/>
            <person name="Alioto T."/>
            <person name="Gomez Garrido J."/>
        </authorList>
    </citation>
    <scope>NUCLEOTIDE SEQUENCE [LARGE SCALE GENOMIC DNA]</scope>
</reference>
<dbReference type="SUPFAM" id="SSF90229">
    <property type="entry name" value="CCCH zinc finger"/>
    <property type="match status" value="3"/>
</dbReference>
<evidence type="ECO:0000256" key="5">
    <source>
        <dbReference type="PROSITE-ProRule" id="PRU00723"/>
    </source>
</evidence>
<evidence type="ECO:0000256" key="2">
    <source>
        <dbReference type="ARBA" id="ARBA00022737"/>
    </source>
</evidence>
<dbReference type="Pfam" id="PF18044">
    <property type="entry name" value="zf-CCCH_4"/>
    <property type="match status" value="1"/>
</dbReference>
<proteinExistence type="predicted"/>
<keyword evidence="2" id="KW-0677">Repeat</keyword>
<feature type="zinc finger region" description="C3H1-type" evidence="5">
    <location>
        <begin position="84"/>
        <end position="111"/>
    </location>
</feature>
<name>A0A8S0RUP0_OLEEU</name>
<evidence type="ECO:0000256" key="1">
    <source>
        <dbReference type="ARBA" id="ARBA00022723"/>
    </source>
</evidence>
<dbReference type="SMART" id="SM00356">
    <property type="entry name" value="ZnF_C3H1"/>
    <property type="match status" value="3"/>
</dbReference>
<keyword evidence="3 5" id="KW-0863">Zinc-finger</keyword>